<feature type="transmembrane region" description="Helical" evidence="2">
    <location>
        <begin position="65"/>
        <end position="85"/>
    </location>
</feature>
<evidence type="ECO:0000256" key="1">
    <source>
        <dbReference type="SAM" id="MobiDB-lite"/>
    </source>
</evidence>
<feature type="compositionally biased region" description="Basic and acidic residues" evidence="1">
    <location>
        <begin position="146"/>
        <end position="158"/>
    </location>
</feature>
<dbReference type="AlphaFoldDB" id="A0A0L0GDU4"/>
<feature type="chain" id="PRO_5005539289" evidence="3">
    <location>
        <begin position="19"/>
        <end position="158"/>
    </location>
</feature>
<dbReference type="GeneID" id="25901898"/>
<evidence type="ECO:0000256" key="2">
    <source>
        <dbReference type="SAM" id="Phobius"/>
    </source>
</evidence>
<evidence type="ECO:0000256" key="3">
    <source>
        <dbReference type="SAM" id="SignalP"/>
    </source>
</evidence>
<feature type="region of interest" description="Disordered" evidence="1">
    <location>
        <begin position="113"/>
        <end position="158"/>
    </location>
</feature>
<keyword evidence="2" id="KW-0472">Membrane</keyword>
<evidence type="ECO:0000313" key="4">
    <source>
        <dbReference type="EMBL" id="KNC86438.1"/>
    </source>
</evidence>
<gene>
    <name evidence="4" type="ORF">SARC_01394</name>
</gene>
<accession>A0A0L0GDU4</accession>
<evidence type="ECO:0000313" key="5">
    <source>
        <dbReference type="Proteomes" id="UP000054560"/>
    </source>
</evidence>
<keyword evidence="2" id="KW-1133">Transmembrane helix</keyword>
<name>A0A0L0GDU4_9EUKA</name>
<protein>
    <submittedName>
        <fullName evidence="4">Uncharacterized protein</fullName>
    </submittedName>
</protein>
<organism evidence="4 5">
    <name type="scientific">Sphaeroforma arctica JP610</name>
    <dbReference type="NCBI Taxonomy" id="667725"/>
    <lineage>
        <taxon>Eukaryota</taxon>
        <taxon>Ichthyosporea</taxon>
        <taxon>Ichthyophonida</taxon>
        <taxon>Sphaeroforma</taxon>
    </lineage>
</organism>
<dbReference type="RefSeq" id="XP_014160340.1">
    <property type="nucleotide sequence ID" value="XM_014304865.1"/>
</dbReference>
<dbReference type="Proteomes" id="UP000054560">
    <property type="component" value="Unassembled WGS sequence"/>
</dbReference>
<reference evidence="4 5" key="1">
    <citation type="submission" date="2011-02" db="EMBL/GenBank/DDBJ databases">
        <title>The Genome Sequence of Sphaeroforma arctica JP610.</title>
        <authorList>
            <consortium name="The Broad Institute Genome Sequencing Platform"/>
            <person name="Russ C."/>
            <person name="Cuomo C."/>
            <person name="Young S.K."/>
            <person name="Zeng Q."/>
            <person name="Gargeya S."/>
            <person name="Alvarado L."/>
            <person name="Berlin A."/>
            <person name="Chapman S.B."/>
            <person name="Chen Z."/>
            <person name="Freedman E."/>
            <person name="Gellesch M."/>
            <person name="Goldberg J."/>
            <person name="Griggs A."/>
            <person name="Gujja S."/>
            <person name="Heilman E."/>
            <person name="Heiman D."/>
            <person name="Howarth C."/>
            <person name="Mehta T."/>
            <person name="Neiman D."/>
            <person name="Pearson M."/>
            <person name="Roberts A."/>
            <person name="Saif S."/>
            <person name="Shea T."/>
            <person name="Shenoy N."/>
            <person name="Sisk P."/>
            <person name="Stolte C."/>
            <person name="Sykes S."/>
            <person name="White J."/>
            <person name="Yandava C."/>
            <person name="Burger G."/>
            <person name="Gray M.W."/>
            <person name="Holland P.W.H."/>
            <person name="King N."/>
            <person name="Lang F.B.F."/>
            <person name="Roger A.J."/>
            <person name="Ruiz-Trillo I."/>
            <person name="Haas B."/>
            <person name="Nusbaum C."/>
            <person name="Birren B."/>
        </authorList>
    </citation>
    <scope>NUCLEOTIDE SEQUENCE [LARGE SCALE GENOMIC DNA]</scope>
    <source>
        <strain evidence="4 5">JP610</strain>
    </source>
</reference>
<proteinExistence type="predicted"/>
<keyword evidence="5" id="KW-1185">Reference proteome</keyword>
<dbReference type="EMBL" id="KQ241651">
    <property type="protein sequence ID" value="KNC86438.1"/>
    <property type="molecule type" value="Genomic_DNA"/>
</dbReference>
<keyword evidence="2" id="KW-0812">Transmembrane</keyword>
<feature type="compositionally biased region" description="Polar residues" evidence="1">
    <location>
        <begin position="119"/>
        <end position="131"/>
    </location>
</feature>
<keyword evidence="3" id="KW-0732">Signal</keyword>
<feature type="signal peptide" evidence="3">
    <location>
        <begin position="1"/>
        <end position="18"/>
    </location>
</feature>
<sequence length="158" mass="17649">MIDTAVLLAAVVLPIVLGHENVIIDDDDEPLTASTHENFASEKVEQSFFGQMRTEMGKAISELDFWTVFGYTFMGSVFFMCYAYYTEYVQTGKSITDDVRELMKENAAKGKTPLDLLTGRTSNANTTSSESGSRKKKISARSKIAKMSDEEKKKFRGD</sequence>
<feature type="compositionally biased region" description="Basic residues" evidence="1">
    <location>
        <begin position="134"/>
        <end position="144"/>
    </location>
</feature>